<gene>
    <name evidence="3" type="ORF">J2Z35_000926</name>
</gene>
<dbReference type="EMBL" id="JAGGLI010000007">
    <property type="protein sequence ID" value="MBP2027132.1"/>
    <property type="molecule type" value="Genomic_DNA"/>
</dbReference>
<protein>
    <submittedName>
        <fullName evidence="3">GT2 family glycosyltransferase</fullName>
    </submittedName>
</protein>
<dbReference type="Proteomes" id="UP001314903">
    <property type="component" value="Unassembled WGS sequence"/>
</dbReference>
<dbReference type="Pfam" id="PF00535">
    <property type="entry name" value="Glycos_transf_2"/>
    <property type="match status" value="1"/>
</dbReference>
<dbReference type="RefSeq" id="WP_245330757.1">
    <property type="nucleotide sequence ID" value="NZ_JAGGLI010000007.1"/>
</dbReference>
<reference evidence="3 4" key="1">
    <citation type="submission" date="2021-03" db="EMBL/GenBank/DDBJ databases">
        <title>Genomic Encyclopedia of Type Strains, Phase IV (KMG-IV): sequencing the most valuable type-strain genomes for metagenomic binning, comparative biology and taxonomic classification.</title>
        <authorList>
            <person name="Goeker M."/>
        </authorList>
    </citation>
    <scope>NUCLEOTIDE SEQUENCE [LARGE SCALE GENOMIC DNA]</scope>
    <source>
        <strain evidence="3 4">DSM 27512</strain>
    </source>
</reference>
<keyword evidence="1" id="KW-0812">Transmembrane</keyword>
<evidence type="ECO:0000259" key="2">
    <source>
        <dbReference type="Pfam" id="PF00535"/>
    </source>
</evidence>
<dbReference type="InterPro" id="IPR029044">
    <property type="entry name" value="Nucleotide-diphossugar_trans"/>
</dbReference>
<comment type="caution">
    <text evidence="3">The sequence shown here is derived from an EMBL/GenBank/DDBJ whole genome shotgun (WGS) entry which is preliminary data.</text>
</comment>
<evidence type="ECO:0000313" key="4">
    <source>
        <dbReference type="Proteomes" id="UP001314903"/>
    </source>
</evidence>
<evidence type="ECO:0000313" key="3">
    <source>
        <dbReference type="EMBL" id="MBP2027132.1"/>
    </source>
</evidence>
<organism evidence="3 4">
    <name type="scientific">Acetoanaerobium pronyense</name>
    <dbReference type="NCBI Taxonomy" id="1482736"/>
    <lineage>
        <taxon>Bacteria</taxon>
        <taxon>Bacillati</taxon>
        <taxon>Bacillota</taxon>
        <taxon>Clostridia</taxon>
        <taxon>Peptostreptococcales</taxon>
        <taxon>Filifactoraceae</taxon>
        <taxon>Acetoanaerobium</taxon>
    </lineage>
</organism>
<feature type="transmembrane region" description="Helical" evidence="1">
    <location>
        <begin position="272"/>
        <end position="292"/>
    </location>
</feature>
<sequence length="298" mass="34738">MKKNQEFIDISIIVVNYMTYEKTINTIESIFRFTENLSYEILLVDNGSKNNDRFLLEKYSKGKNNIIFIPSKTNLGFGKGNNLALKKAKGEYICFLNSDTELTANSFYRGIKFLQDNSDVGAVGPRLIDIKGFLDNGCKRGFPTPKDSLYYFLKLDKITGNKAKYGKYKLSFLSEYEIHDVDVISGAFFLTKKTILDKFGSFDENFFMYGEDIDLCYRLKKNGYRIMYNPKLGDVIHYKGESGKKRRFKTLFHFYNAMVIFYKKHYKAQNNFLVSMLVYIGIYSMFFIKLLTNFFKKG</sequence>
<proteinExistence type="predicted"/>
<dbReference type="SUPFAM" id="SSF53448">
    <property type="entry name" value="Nucleotide-diphospho-sugar transferases"/>
    <property type="match status" value="1"/>
</dbReference>
<dbReference type="CDD" id="cd04186">
    <property type="entry name" value="GT_2_like_c"/>
    <property type="match status" value="1"/>
</dbReference>
<accession>A0ABS4KH69</accession>
<dbReference type="PANTHER" id="PTHR43179">
    <property type="entry name" value="RHAMNOSYLTRANSFERASE WBBL"/>
    <property type="match status" value="1"/>
</dbReference>
<dbReference type="InterPro" id="IPR001173">
    <property type="entry name" value="Glyco_trans_2-like"/>
</dbReference>
<keyword evidence="1" id="KW-0472">Membrane</keyword>
<name>A0ABS4KH69_9FIRM</name>
<keyword evidence="1" id="KW-1133">Transmembrane helix</keyword>
<keyword evidence="4" id="KW-1185">Reference proteome</keyword>
<feature type="domain" description="Glycosyltransferase 2-like" evidence="2">
    <location>
        <begin position="11"/>
        <end position="137"/>
    </location>
</feature>
<evidence type="ECO:0000256" key="1">
    <source>
        <dbReference type="SAM" id="Phobius"/>
    </source>
</evidence>
<dbReference type="Gene3D" id="3.90.550.10">
    <property type="entry name" value="Spore Coat Polysaccharide Biosynthesis Protein SpsA, Chain A"/>
    <property type="match status" value="1"/>
</dbReference>
<dbReference type="PANTHER" id="PTHR43179:SF7">
    <property type="entry name" value="RHAMNOSYLTRANSFERASE WBBL"/>
    <property type="match status" value="1"/>
</dbReference>